<dbReference type="AlphaFoldDB" id="A0A6G5QEM5"/>
<evidence type="ECO:0000313" key="2">
    <source>
        <dbReference type="Proteomes" id="UP000503264"/>
    </source>
</evidence>
<sequence length="60" mass="7619">MKHIRKKTKKIKYIDEDAERERLYRKSFKKVSKELDKLKGEYQTRMILTLFNRRVWRFLK</sequence>
<evidence type="ECO:0000313" key="1">
    <source>
        <dbReference type="EMBL" id="QCD44102.1"/>
    </source>
</evidence>
<organism evidence="1 2">
    <name type="scientific">Campylobacter mucosalis CCUG 21559</name>
    <dbReference type="NCBI Taxonomy" id="1032067"/>
    <lineage>
        <taxon>Bacteria</taxon>
        <taxon>Pseudomonadati</taxon>
        <taxon>Campylobacterota</taxon>
        <taxon>Epsilonproteobacteria</taxon>
        <taxon>Campylobacterales</taxon>
        <taxon>Campylobacteraceae</taxon>
        <taxon>Campylobacter</taxon>
    </lineage>
</organism>
<accession>A0A6G5QEM5</accession>
<keyword evidence="2" id="KW-1185">Reference proteome</keyword>
<gene>
    <name evidence="1" type="ORF">CMUC_0288</name>
</gene>
<dbReference type="EMBL" id="CP012542">
    <property type="protein sequence ID" value="QCD44102.1"/>
    <property type="molecule type" value="Genomic_DNA"/>
</dbReference>
<dbReference type="Proteomes" id="UP000503264">
    <property type="component" value="Chromosome"/>
</dbReference>
<protein>
    <submittedName>
        <fullName evidence="1">Uncharacterized protein</fullName>
    </submittedName>
</protein>
<proteinExistence type="predicted"/>
<reference evidence="1 2" key="1">
    <citation type="submission" date="2016-07" db="EMBL/GenBank/DDBJ databases">
        <title>Comparative genomics of the Campylobacter concisus group.</title>
        <authorList>
            <person name="Miller W.G."/>
            <person name="Yee E."/>
            <person name="Chapman M.H."/>
            <person name="Huynh S."/>
            <person name="Bono J.L."/>
            <person name="On S.L.W."/>
            <person name="StLeger J."/>
            <person name="Foster G."/>
            <person name="Parker C.T."/>
        </authorList>
    </citation>
    <scope>NUCLEOTIDE SEQUENCE [LARGE SCALE GENOMIC DNA]</scope>
    <source>
        <strain evidence="1 2">CCUG 21559</strain>
    </source>
</reference>
<name>A0A6G5QEM5_9BACT</name>
<dbReference type="RefSeq" id="WP_171993360.1">
    <property type="nucleotide sequence ID" value="NZ_CP012542.1"/>
</dbReference>